<feature type="chain" id="PRO_5025391179" evidence="1">
    <location>
        <begin position="28"/>
        <end position="177"/>
    </location>
</feature>
<comment type="caution">
    <text evidence="2">The sequence shown here is derived from an EMBL/GenBank/DDBJ whole genome shotgun (WGS) entry which is preliminary data.</text>
</comment>
<dbReference type="InterPro" id="IPR036412">
    <property type="entry name" value="HAD-like_sf"/>
</dbReference>
<proteinExistence type="predicted"/>
<evidence type="ECO:0000313" key="2">
    <source>
        <dbReference type="EMBL" id="GFH23741.1"/>
    </source>
</evidence>
<keyword evidence="3" id="KW-1185">Reference proteome</keyword>
<accession>A0A699ZNI6</accession>
<dbReference type="PANTHER" id="PTHR19288:SF75">
    <property type="entry name" value="PHOSPHOGLYCOLATE PHOSPHATASE 2"/>
    <property type="match status" value="1"/>
</dbReference>
<dbReference type="EMBL" id="BLLF01002349">
    <property type="protein sequence ID" value="GFH23741.1"/>
    <property type="molecule type" value="Genomic_DNA"/>
</dbReference>
<reference evidence="2 3" key="1">
    <citation type="submission" date="2020-02" db="EMBL/GenBank/DDBJ databases">
        <title>Draft genome sequence of Haematococcus lacustris strain NIES-144.</title>
        <authorList>
            <person name="Morimoto D."/>
            <person name="Nakagawa S."/>
            <person name="Yoshida T."/>
            <person name="Sawayama S."/>
        </authorList>
    </citation>
    <scope>NUCLEOTIDE SEQUENCE [LARGE SCALE GENOMIC DNA]</scope>
    <source>
        <strain evidence="2 3">NIES-144</strain>
    </source>
</reference>
<gene>
    <name evidence="2" type="ORF">HaLaN_21402</name>
</gene>
<protein>
    <submittedName>
        <fullName evidence="2">Phosphoglycolate phosphatase</fullName>
    </submittedName>
</protein>
<evidence type="ECO:0000313" key="3">
    <source>
        <dbReference type="Proteomes" id="UP000485058"/>
    </source>
</evidence>
<dbReference type="GO" id="GO:0005737">
    <property type="term" value="C:cytoplasm"/>
    <property type="evidence" value="ECO:0007669"/>
    <property type="project" value="TreeGrafter"/>
</dbReference>
<organism evidence="2 3">
    <name type="scientific">Haematococcus lacustris</name>
    <name type="common">Green alga</name>
    <name type="synonym">Haematococcus pluvialis</name>
    <dbReference type="NCBI Taxonomy" id="44745"/>
    <lineage>
        <taxon>Eukaryota</taxon>
        <taxon>Viridiplantae</taxon>
        <taxon>Chlorophyta</taxon>
        <taxon>core chlorophytes</taxon>
        <taxon>Chlorophyceae</taxon>
        <taxon>CS clade</taxon>
        <taxon>Chlamydomonadales</taxon>
        <taxon>Haematococcaceae</taxon>
        <taxon>Haematococcus</taxon>
    </lineage>
</organism>
<evidence type="ECO:0000256" key="1">
    <source>
        <dbReference type="SAM" id="SignalP"/>
    </source>
</evidence>
<dbReference type="InterPro" id="IPR023214">
    <property type="entry name" value="HAD_sf"/>
</dbReference>
<name>A0A699ZNI6_HAELA</name>
<dbReference type="Gene3D" id="3.40.50.1000">
    <property type="entry name" value="HAD superfamily/HAD-like"/>
    <property type="match status" value="1"/>
</dbReference>
<dbReference type="GO" id="GO:0016791">
    <property type="term" value="F:phosphatase activity"/>
    <property type="evidence" value="ECO:0007669"/>
    <property type="project" value="TreeGrafter"/>
</dbReference>
<dbReference type="SUPFAM" id="SSF56784">
    <property type="entry name" value="HAD-like"/>
    <property type="match status" value="1"/>
</dbReference>
<dbReference type="PANTHER" id="PTHR19288">
    <property type="entry name" value="4-NITROPHENYLPHOSPHATASE-RELATED"/>
    <property type="match status" value="1"/>
</dbReference>
<dbReference type="AlphaFoldDB" id="A0A699ZNI6"/>
<sequence>MPHLGQFFREDLHALLALLMMATLAGDQEKLAIFAQHDGFVWRGTQLIPGAAEVISLLRQQAYVIGEAGLVDELTLAGITVLGGPQDSDKAFDFTSDPSMSHLDPSVTAVVVGLDKQINYYKLQTAQAYIVVHKAQFIATNTDARGNLSSQDEWAGAGTMVAAVIGESLLLLHGFHV</sequence>
<dbReference type="Proteomes" id="UP000485058">
    <property type="component" value="Unassembled WGS sequence"/>
</dbReference>
<feature type="signal peptide" evidence="1">
    <location>
        <begin position="1"/>
        <end position="27"/>
    </location>
</feature>
<keyword evidence="1" id="KW-0732">Signal</keyword>